<name>A0A391NPT4_9EUKA</name>
<dbReference type="Proteomes" id="UP000265618">
    <property type="component" value="Unassembled WGS sequence"/>
</dbReference>
<sequence length="56" mass="6107">AIEAEFGEEQRFYTCGAQDLTADGLIEFLEVRNKFGPMPVAMYSFGGKACDGGCHK</sequence>
<reference evidence="1 2" key="1">
    <citation type="journal article" date="2018" name="PLoS ONE">
        <title>The draft genome of Kipferlia bialata reveals reductive genome evolution in fornicate parasites.</title>
        <authorList>
            <person name="Tanifuji G."/>
            <person name="Takabayashi S."/>
            <person name="Kume K."/>
            <person name="Takagi M."/>
            <person name="Nakayama T."/>
            <person name="Kamikawa R."/>
            <person name="Inagaki Y."/>
            <person name="Hashimoto T."/>
        </authorList>
    </citation>
    <scope>NUCLEOTIDE SEQUENCE [LARGE SCALE GENOMIC DNA]</scope>
    <source>
        <strain evidence="1">NY0173</strain>
    </source>
</reference>
<dbReference type="InterPro" id="IPR019620">
    <property type="entry name" value="Metal-bd_prot_put"/>
</dbReference>
<gene>
    <name evidence="1" type="ORF">KIPB_006552</name>
</gene>
<accession>A0A391NPT4</accession>
<dbReference type="EMBL" id="BDIP01001699">
    <property type="protein sequence ID" value="GCA62910.1"/>
    <property type="molecule type" value="Genomic_DNA"/>
</dbReference>
<organism evidence="1 2">
    <name type="scientific">Kipferlia bialata</name>
    <dbReference type="NCBI Taxonomy" id="797122"/>
    <lineage>
        <taxon>Eukaryota</taxon>
        <taxon>Metamonada</taxon>
        <taxon>Carpediemonas-like organisms</taxon>
        <taxon>Kipferlia</taxon>
    </lineage>
</organism>
<feature type="non-terminal residue" evidence="1">
    <location>
        <position position="56"/>
    </location>
</feature>
<proteinExistence type="predicted"/>
<dbReference type="AlphaFoldDB" id="A0A391NPT4"/>
<comment type="caution">
    <text evidence="1">The sequence shown here is derived from an EMBL/GenBank/DDBJ whole genome shotgun (WGS) entry which is preliminary data.</text>
</comment>
<evidence type="ECO:0000313" key="2">
    <source>
        <dbReference type="Proteomes" id="UP000265618"/>
    </source>
</evidence>
<dbReference type="Pfam" id="PF10678">
    <property type="entry name" value="DUF2492"/>
    <property type="match status" value="1"/>
</dbReference>
<keyword evidence="2" id="KW-1185">Reference proteome</keyword>
<protein>
    <submittedName>
        <fullName evidence="1">Metal-binding protein</fullName>
    </submittedName>
</protein>
<evidence type="ECO:0000313" key="1">
    <source>
        <dbReference type="EMBL" id="GCA62910.1"/>
    </source>
</evidence>